<dbReference type="PANTHER" id="PTHR16238:SF7">
    <property type="entry name" value="GEM-ASSOCIATED PROTEIN 8"/>
    <property type="match status" value="1"/>
</dbReference>
<dbReference type="WBParaSite" id="ACRNAN_Path_1344.g5279.t1">
    <property type="protein sequence ID" value="ACRNAN_Path_1344.g5279.t1"/>
    <property type="gene ID" value="ACRNAN_Path_1344.g5279"/>
</dbReference>
<dbReference type="PANTHER" id="PTHR16238">
    <property type="entry name" value="GEM-ASSOCIATED PROTEIN 8"/>
    <property type="match status" value="1"/>
</dbReference>
<name>A0A914BZ85_9BILA</name>
<dbReference type="Proteomes" id="UP000887540">
    <property type="component" value="Unplaced"/>
</dbReference>
<feature type="compositionally biased region" description="Polar residues" evidence="1">
    <location>
        <begin position="65"/>
        <end position="81"/>
    </location>
</feature>
<organism evidence="2 3">
    <name type="scientific">Acrobeloides nanus</name>
    <dbReference type="NCBI Taxonomy" id="290746"/>
    <lineage>
        <taxon>Eukaryota</taxon>
        <taxon>Metazoa</taxon>
        <taxon>Ecdysozoa</taxon>
        <taxon>Nematoda</taxon>
        <taxon>Chromadorea</taxon>
        <taxon>Rhabditida</taxon>
        <taxon>Tylenchina</taxon>
        <taxon>Cephalobomorpha</taxon>
        <taxon>Cephaloboidea</taxon>
        <taxon>Cephalobidae</taxon>
        <taxon>Acrobeloides</taxon>
    </lineage>
</organism>
<dbReference type="AlphaFoldDB" id="A0A914BZ85"/>
<evidence type="ECO:0000313" key="3">
    <source>
        <dbReference type="WBParaSite" id="ACRNAN_Path_1344.g5279.t1"/>
    </source>
</evidence>
<feature type="region of interest" description="Disordered" evidence="1">
    <location>
        <begin position="65"/>
        <end position="127"/>
    </location>
</feature>
<dbReference type="GO" id="GO:0032797">
    <property type="term" value="C:SMN complex"/>
    <property type="evidence" value="ECO:0007669"/>
    <property type="project" value="InterPro"/>
</dbReference>
<sequence>MASKSNVKLEDFTSFWKHYELVQTWIAVNKEARETAVRNLEWNRAEDEVNDLLNKMKTHTDWNKIEQNNSMLNQVPEPSTSKSEEFSKRKISESTNGDKSKKKKKRRSRNRKSTTSSGRAESPEMEIDIEMDEEMVEFFRISMEHRKARETQRLLEMSENQQQSGHWIRLDENEYVMDTDVGVFNSKQTFDTPDLHREQEEHRKQMHQKYGDDYEKIMAMEASLQIRFQQHYDKYSPALWPTIPLRF</sequence>
<protein>
    <submittedName>
        <fullName evidence="3">Gem-associated protein 8</fullName>
    </submittedName>
</protein>
<dbReference type="GO" id="GO:0000387">
    <property type="term" value="P:spliceosomal snRNP assembly"/>
    <property type="evidence" value="ECO:0007669"/>
    <property type="project" value="InterPro"/>
</dbReference>
<proteinExistence type="predicted"/>
<keyword evidence="2" id="KW-1185">Reference proteome</keyword>
<accession>A0A914BZ85</accession>
<evidence type="ECO:0000313" key="2">
    <source>
        <dbReference type="Proteomes" id="UP000887540"/>
    </source>
</evidence>
<feature type="compositionally biased region" description="Basic and acidic residues" evidence="1">
    <location>
        <begin position="82"/>
        <end position="99"/>
    </location>
</feature>
<dbReference type="Pfam" id="PF15348">
    <property type="entry name" value="GEMIN8"/>
    <property type="match status" value="1"/>
</dbReference>
<feature type="compositionally biased region" description="Basic residues" evidence="1">
    <location>
        <begin position="100"/>
        <end position="112"/>
    </location>
</feature>
<evidence type="ECO:0000256" key="1">
    <source>
        <dbReference type="SAM" id="MobiDB-lite"/>
    </source>
</evidence>
<dbReference type="InterPro" id="IPR034754">
    <property type="entry name" value="GEMIN8"/>
</dbReference>
<reference evidence="3" key="1">
    <citation type="submission" date="2022-11" db="UniProtKB">
        <authorList>
            <consortium name="WormBaseParasite"/>
        </authorList>
    </citation>
    <scope>IDENTIFICATION</scope>
</reference>